<keyword evidence="1" id="KW-0732">Signal</keyword>
<feature type="chain" id="PRO_5021993324" description="VCBS repeat-containing protein" evidence="1">
    <location>
        <begin position="36"/>
        <end position="390"/>
    </location>
</feature>
<evidence type="ECO:0000313" key="3">
    <source>
        <dbReference type="Proteomes" id="UP000320184"/>
    </source>
</evidence>
<name>A0A538SL64_UNCEI</name>
<evidence type="ECO:0000256" key="1">
    <source>
        <dbReference type="SAM" id="SignalP"/>
    </source>
</evidence>
<dbReference type="Proteomes" id="UP000320184">
    <property type="component" value="Unassembled WGS sequence"/>
</dbReference>
<organism evidence="2 3">
    <name type="scientific">Eiseniibacteriota bacterium</name>
    <dbReference type="NCBI Taxonomy" id="2212470"/>
    <lineage>
        <taxon>Bacteria</taxon>
        <taxon>Candidatus Eiseniibacteriota</taxon>
    </lineage>
</organism>
<protein>
    <recommendedName>
        <fullName evidence="4">VCBS repeat-containing protein</fullName>
    </recommendedName>
</protein>
<evidence type="ECO:0008006" key="4">
    <source>
        <dbReference type="Google" id="ProtNLM"/>
    </source>
</evidence>
<dbReference type="EMBL" id="VBOT01000044">
    <property type="protein sequence ID" value="TMQ52124.1"/>
    <property type="molecule type" value="Genomic_DNA"/>
</dbReference>
<comment type="caution">
    <text evidence="2">The sequence shown here is derived from an EMBL/GenBank/DDBJ whole genome shotgun (WGS) entry which is preliminary data.</text>
</comment>
<feature type="signal peptide" evidence="1">
    <location>
        <begin position="1"/>
        <end position="35"/>
    </location>
</feature>
<reference evidence="2 3" key="1">
    <citation type="journal article" date="2019" name="Nat. Microbiol.">
        <title>Mediterranean grassland soil C-N compound turnover is dependent on rainfall and depth, and is mediated by genomically divergent microorganisms.</title>
        <authorList>
            <person name="Diamond S."/>
            <person name="Andeer P.F."/>
            <person name="Li Z."/>
            <person name="Crits-Christoph A."/>
            <person name="Burstein D."/>
            <person name="Anantharaman K."/>
            <person name="Lane K.R."/>
            <person name="Thomas B.C."/>
            <person name="Pan C."/>
            <person name="Northen T.R."/>
            <person name="Banfield J.F."/>
        </authorList>
    </citation>
    <scope>NUCLEOTIDE SEQUENCE [LARGE SCALE GENOMIC DNA]</scope>
    <source>
        <strain evidence="2">WS_3</strain>
    </source>
</reference>
<sequence length="390" mass="43523">MGHLRSRSRATFLASAGLFWAVVAFRTGAPSPAAAAPSFVRPWTPPAADSLTAWAAEALARFRANQGDSVGGSNYRAYQIVGTIGRGVLRSLGRRNTVQAHVLQPLLDSLGLMTEVAIDPQLPEFVLMVVHNPFRPTADALGFLYWYRVDDLRIQGVVLNGGRDPLVRVWWTGRSESPYEWGIVYHQASPEGEMKLLLIRLDQSGSFWSEALPEREPPDLGGAGRAAWVDVNGDELPELITWVRAQPDSTFEECGECPHLLTERTFTERREGFTLNDSRLVPTPYANFVLFVRLLREGNRAAASRLLVNPAKLDQALALGWGGRATRDTWRVEYAEDEHWPHWLALRFNGSKGPQHYIVHFATREGRWIIQDWLVPTKAPGTPAGRARSK</sequence>
<proteinExistence type="predicted"/>
<evidence type="ECO:0000313" key="2">
    <source>
        <dbReference type="EMBL" id="TMQ52124.1"/>
    </source>
</evidence>
<gene>
    <name evidence="2" type="ORF">E6K73_03790</name>
</gene>
<dbReference type="AlphaFoldDB" id="A0A538SL64"/>
<accession>A0A538SL64</accession>